<accession>A0ABV1GPS7</accession>
<comment type="similarity">
    <text evidence="2 4">Belongs to the FliE family.</text>
</comment>
<evidence type="ECO:0000313" key="5">
    <source>
        <dbReference type="EMBL" id="MEQ2535495.1"/>
    </source>
</evidence>
<protein>
    <recommendedName>
        <fullName evidence="4">Flagellar hook-basal body complex protein FliE</fullName>
    </recommendedName>
</protein>
<organism evidence="5 6">
    <name type="scientific">Lachnospira intestinalis</name>
    <dbReference type="NCBI Taxonomy" id="3133158"/>
    <lineage>
        <taxon>Bacteria</taxon>
        <taxon>Bacillati</taxon>
        <taxon>Bacillota</taxon>
        <taxon>Clostridia</taxon>
        <taxon>Lachnospirales</taxon>
        <taxon>Lachnospiraceae</taxon>
        <taxon>Lachnospira</taxon>
    </lineage>
</organism>
<sequence>MDVTSAINSLGNDYVAKVTDAMKQSASVNNTNGSAANQTFDSIFNAVSGLVNSTNDYVQQAQQAEIDFALGKMTNTHELGVYQQQANIALQFTVAVRDKALEAYKEIMNMQI</sequence>
<dbReference type="EMBL" id="JBBMES010000011">
    <property type="protein sequence ID" value="MEQ2535495.1"/>
    <property type="molecule type" value="Genomic_DNA"/>
</dbReference>
<gene>
    <name evidence="4" type="primary">fliE</name>
    <name evidence="5" type="ORF">WMO38_10245</name>
</gene>
<name>A0ABV1GPS7_9FIRM</name>
<dbReference type="Proteomes" id="UP001480973">
    <property type="component" value="Unassembled WGS sequence"/>
</dbReference>
<evidence type="ECO:0000256" key="3">
    <source>
        <dbReference type="ARBA" id="ARBA00023143"/>
    </source>
</evidence>
<keyword evidence="5" id="KW-0282">Flagellum</keyword>
<comment type="caution">
    <text evidence="5">The sequence shown here is derived from an EMBL/GenBank/DDBJ whole genome shotgun (WGS) entry which is preliminary data.</text>
</comment>
<evidence type="ECO:0000256" key="4">
    <source>
        <dbReference type="HAMAP-Rule" id="MF_00724"/>
    </source>
</evidence>
<evidence type="ECO:0000256" key="2">
    <source>
        <dbReference type="ARBA" id="ARBA00009272"/>
    </source>
</evidence>
<keyword evidence="5" id="KW-0966">Cell projection</keyword>
<dbReference type="PANTHER" id="PTHR34653:SF1">
    <property type="entry name" value="FLAGELLAR HOOK-BASAL BODY COMPLEX PROTEIN FLIE"/>
    <property type="match status" value="1"/>
</dbReference>
<keyword evidence="5" id="KW-0969">Cilium</keyword>
<evidence type="ECO:0000313" key="6">
    <source>
        <dbReference type="Proteomes" id="UP001480973"/>
    </source>
</evidence>
<dbReference type="InterPro" id="IPR001624">
    <property type="entry name" value="FliE"/>
</dbReference>
<evidence type="ECO:0000256" key="1">
    <source>
        <dbReference type="ARBA" id="ARBA00004117"/>
    </source>
</evidence>
<dbReference type="HAMAP" id="MF_00724">
    <property type="entry name" value="FliE"/>
    <property type="match status" value="1"/>
</dbReference>
<keyword evidence="3 4" id="KW-0975">Bacterial flagellum</keyword>
<comment type="subcellular location">
    <subcellularLocation>
        <location evidence="1 4">Bacterial flagellum basal body</location>
    </subcellularLocation>
</comment>
<dbReference type="PANTHER" id="PTHR34653">
    <property type="match status" value="1"/>
</dbReference>
<keyword evidence="6" id="KW-1185">Reference proteome</keyword>
<dbReference type="Pfam" id="PF02049">
    <property type="entry name" value="FliE"/>
    <property type="match status" value="1"/>
</dbReference>
<proteinExistence type="inferred from homology"/>
<reference evidence="5 6" key="1">
    <citation type="submission" date="2024-03" db="EMBL/GenBank/DDBJ databases">
        <title>Human intestinal bacterial collection.</title>
        <authorList>
            <person name="Pauvert C."/>
            <person name="Hitch T.C.A."/>
            <person name="Clavel T."/>
        </authorList>
    </citation>
    <scope>NUCLEOTIDE SEQUENCE [LARGE SCALE GENOMIC DNA]</scope>
    <source>
        <strain evidence="5 6">CLA-JM-H10</strain>
    </source>
</reference>